<evidence type="ECO:0000256" key="1">
    <source>
        <dbReference type="SAM" id="MobiDB-lite"/>
    </source>
</evidence>
<proteinExistence type="predicted"/>
<sequence>MELLPWLLIVILGLVVFRVEATMFLFILILAIAAWFAWFPLPDNATVSEAESRLAAERTPKPAREPTTNPEAQQHTPKPRLKSTLKRVPTPPPRKPYVATPSPSAQELARLEAAEQTKVHPFTHPELFDMNRQFPGIGDKRPFITSQNKIRFWAGSEWFDEDFGFVTAGYSTTADGYFGQWVPYLEGSDRVGWSGGVRFQFRSKPRPRPTTIVKRAAMPLPQSPKLVANEPSLEPA</sequence>
<feature type="compositionally biased region" description="Polar residues" evidence="1">
    <location>
        <begin position="66"/>
        <end position="76"/>
    </location>
</feature>
<dbReference type="Proteomes" id="UP000799750">
    <property type="component" value="Unassembled WGS sequence"/>
</dbReference>
<feature type="compositionally biased region" description="Basic and acidic residues" evidence="1">
    <location>
        <begin position="52"/>
        <end position="64"/>
    </location>
</feature>
<evidence type="ECO:0000256" key="2">
    <source>
        <dbReference type="SAM" id="Phobius"/>
    </source>
</evidence>
<evidence type="ECO:0000313" key="3">
    <source>
        <dbReference type="EMBL" id="KAF2496829.1"/>
    </source>
</evidence>
<organism evidence="3 4">
    <name type="scientific">Lophium mytilinum</name>
    <dbReference type="NCBI Taxonomy" id="390894"/>
    <lineage>
        <taxon>Eukaryota</taxon>
        <taxon>Fungi</taxon>
        <taxon>Dikarya</taxon>
        <taxon>Ascomycota</taxon>
        <taxon>Pezizomycotina</taxon>
        <taxon>Dothideomycetes</taxon>
        <taxon>Pleosporomycetidae</taxon>
        <taxon>Mytilinidiales</taxon>
        <taxon>Mytilinidiaceae</taxon>
        <taxon>Lophium</taxon>
    </lineage>
</organism>
<accession>A0A6A6QX93</accession>
<reference evidence="3" key="1">
    <citation type="journal article" date="2020" name="Stud. Mycol.">
        <title>101 Dothideomycetes genomes: a test case for predicting lifestyles and emergence of pathogens.</title>
        <authorList>
            <person name="Haridas S."/>
            <person name="Albert R."/>
            <person name="Binder M."/>
            <person name="Bloem J."/>
            <person name="Labutti K."/>
            <person name="Salamov A."/>
            <person name="Andreopoulos B."/>
            <person name="Baker S."/>
            <person name="Barry K."/>
            <person name="Bills G."/>
            <person name="Bluhm B."/>
            <person name="Cannon C."/>
            <person name="Castanera R."/>
            <person name="Culley D."/>
            <person name="Daum C."/>
            <person name="Ezra D."/>
            <person name="Gonzalez J."/>
            <person name="Henrissat B."/>
            <person name="Kuo A."/>
            <person name="Liang C."/>
            <person name="Lipzen A."/>
            <person name="Lutzoni F."/>
            <person name="Magnuson J."/>
            <person name="Mondo S."/>
            <person name="Nolan M."/>
            <person name="Ohm R."/>
            <person name="Pangilinan J."/>
            <person name="Park H.-J."/>
            <person name="Ramirez L."/>
            <person name="Alfaro M."/>
            <person name="Sun H."/>
            <person name="Tritt A."/>
            <person name="Yoshinaga Y."/>
            <person name="Zwiers L.-H."/>
            <person name="Turgeon B."/>
            <person name="Goodwin S."/>
            <person name="Spatafora J."/>
            <person name="Crous P."/>
            <person name="Grigoriev I."/>
        </authorList>
    </citation>
    <scope>NUCLEOTIDE SEQUENCE</scope>
    <source>
        <strain evidence="3">CBS 269.34</strain>
    </source>
</reference>
<name>A0A6A6QX93_9PEZI</name>
<feature type="region of interest" description="Disordered" evidence="1">
    <location>
        <begin position="52"/>
        <end position="102"/>
    </location>
</feature>
<keyword evidence="2" id="KW-0472">Membrane</keyword>
<dbReference type="EMBL" id="MU004187">
    <property type="protein sequence ID" value="KAF2496829.1"/>
    <property type="molecule type" value="Genomic_DNA"/>
</dbReference>
<keyword evidence="4" id="KW-1185">Reference proteome</keyword>
<feature type="transmembrane region" description="Helical" evidence="2">
    <location>
        <begin position="6"/>
        <end position="39"/>
    </location>
</feature>
<keyword evidence="2" id="KW-1133">Transmembrane helix</keyword>
<protein>
    <submittedName>
        <fullName evidence="3">Uncharacterized protein</fullName>
    </submittedName>
</protein>
<dbReference type="AlphaFoldDB" id="A0A6A6QX93"/>
<feature type="region of interest" description="Disordered" evidence="1">
    <location>
        <begin position="214"/>
        <end position="236"/>
    </location>
</feature>
<dbReference type="OrthoDB" id="10574827at2759"/>
<gene>
    <name evidence="3" type="ORF">BU16DRAFT_342792</name>
</gene>
<evidence type="ECO:0000313" key="4">
    <source>
        <dbReference type="Proteomes" id="UP000799750"/>
    </source>
</evidence>
<keyword evidence="2" id="KW-0812">Transmembrane</keyword>